<dbReference type="Pfam" id="PF12146">
    <property type="entry name" value="Hydrolase_4"/>
    <property type="match status" value="1"/>
</dbReference>
<dbReference type="InterPro" id="IPR029058">
    <property type="entry name" value="AB_hydrolase_fold"/>
</dbReference>
<evidence type="ECO:0000313" key="3">
    <source>
        <dbReference type="Proteomes" id="UP000005018"/>
    </source>
</evidence>
<dbReference type="GeneID" id="14540260"/>
<dbReference type="eggNOG" id="KOG1455">
    <property type="taxonomic scope" value="Eukaryota"/>
</dbReference>
<gene>
    <name evidence="2" type="ORF">CORT_0D03850</name>
</gene>
<dbReference type="InterPro" id="IPR051044">
    <property type="entry name" value="MAG_DAG_Lipase"/>
</dbReference>
<keyword evidence="3" id="KW-1185">Reference proteome</keyword>
<organism evidence="2 3">
    <name type="scientific">Candida orthopsilosis (strain 90-125)</name>
    <name type="common">Yeast</name>
    <dbReference type="NCBI Taxonomy" id="1136231"/>
    <lineage>
        <taxon>Eukaryota</taxon>
        <taxon>Fungi</taxon>
        <taxon>Dikarya</taxon>
        <taxon>Ascomycota</taxon>
        <taxon>Saccharomycotina</taxon>
        <taxon>Pichiomycetes</taxon>
        <taxon>Debaryomycetaceae</taxon>
        <taxon>Candida/Lodderomyces clade</taxon>
        <taxon>Candida</taxon>
    </lineage>
</organism>
<dbReference type="PRINTS" id="PR00111">
    <property type="entry name" value="ABHYDROLASE"/>
</dbReference>
<dbReference type="SUPFAM" id="SSF53474">
    <property type="entry name" value="alpha/beta-Hydrolases"/>
    <property type="match status" value="1"/>
</dbReference>
<name>H8X5D1_CANO9</name>
<dbReference type="Proteomes" id="UP000005018">
    <property type="component" value="Chromosome 4"/>
</dbReference>
<dbReference type="KEGG" id="cot:CORT_0D03850"/>
<dbReference type="Gene3D" id="3.40.50.1820">
    <property type="entry name" value="alpha/beta hydrolase"/>
    <property type="match status" value="1"/>
</dbReference>
<feature type="domain" description="Serine aminopeptidase S33" evidence="1">
    <location>
        <begin position="40"/>
        <end position="284"/>
    </location>
</feature>
<dbReference type="OrthoDB" id="10249433at2759"/>
<dbReference type="AlphaFoldDB" id="H8X5D1"/>
<dbReference type="EMBL" id="HE681722">
    <property type="protein sequence ID" value="CCG23225.1"/>
    <property type="molecule type" value="Genomic_DNA"/>
</dbReference>
<sequence>MPAEVPIPYTSIGKPITEFVEYNNANFSTTTWKVPSNVEYKGKIFYVHGFMESASIYTEFFDNLSQNGYEVFFFDQRGSGETSPNDLGGTNEFYTFDDLDFFLKRSLDARSDPKEKFILMGHSMGGGIILNYGIRGKYKDGIKAIIACGPLIKLHPKTQPNIVSRLALPYVSKVLPNFKLDSKLNYDYITSNKRWQNYIREHDKKLIGSLAQFNDMFKRGKDLLNPEYAQKFDTNIALLIVHGTHDYINDIKGSEEFFPLLPENMNKVIDRIDAGRHSLFVENDELFKLVFKKVTDFLQEYARRE</sequence>
<reference evidence="2 3" key="1">
    <citation type="journal article" date="2012" name="PLoS ONE">
        <title>Sequence and analysis of the genome of the pathogenic yeast Candida orthopsilosis.</title>
        <authorList>
            <person name="Riccombeni A."/>
            <person name="Vidanes G."/>
            <person name="Proux-Wera E."/>
            <person name="Wolfe K.H."/>
            <person name="Butler G."/>
        </authorList>
    </citation>
    <scope>NUCLEOTIDE SEQUENCE [LARGE SCALE GENOMIC DNA]</scope>
    <source>
        <strain evidence="2 3">Co 90-125</strain>
    </source>
</reference>
<dbReference type="InterPro" id="IPR000073">
    <property type="entry name" value="AB_hydrolase_1"/>
</dbReference>
<dbReference type="InterPro" id="IPR022742">
    <property type="entry name" value="Hydrolase_4"/>
</dbReference>
<evidence type="ECO:0000259" key="1">
    <source>
        <dbReference type="Pfam" id="PF12146"/>
    </source>
</evidence>
<protein>
    <submittedName>
        <fullName evidence="2">Yju3 protein</fullName>
    </submittedName>
</protein>
<evidence type="ECO:0000313" key="2">
    <source>
        <dbReference type="EMBL" id="CCG23225.1"/>
    </source>
</evidence>
<dbReference type="PANTHER" id="PTHR11614">
    <property type="entry name" value="PHOSPHOLIPASE-RELATED"/>
    <property type="match status" value="1"/>
</dbReference>
<proteinExistence type="predicted"/>
<dbReference type="HOGENOM" id="CLU_026209_5_0_1"/>
<accession>H8X5D1</accession>
<dbReference type="RefSeq" id="XP_003869360.1">
    <property type="nucleotide sequence ID" value="XM_003869311.1"/>
</dbReference>